<dbReference type="InterPro" id="IPR010009">
    <property type="entry name" value="ApoLp-III"/>
</dbReference>
<dbReference type="GO" id="GO:0006869">
    <property type="term" value="P:lipid transport"/>
    <property type="evidence" value="ECO:0007669"/>
    <property type="project" value="InterPro"/>
</dbReference>
<dbReference type="GO" id="GO:0005576">
    <property type="term" value="C:extracellular region"/>
    <property type="evidence" value="ECO:0007669"/>
    <property type="project" value="InterPro"/>
</dbReference>
<dbReference type="EMBL" id="OA569420">
    <property type="protein sequence ID" value="CAD7202486.1"/>
    <property type="molecule type" value="Genomic_DNA"/>
</dbReference>
<protein>
    <submittedName>
        <fullName evidence="1">Uncharacterized protein</fullName>
    </submittedName>
</protein>
<reference evidence="1" key="1">
    <citation type="submission" date="2020-11" db="EMBL/GenBank/DDBJ databases">
        <authorList>
            <person name="Tran Van P."/>
        </authorList>
    </citation>
    <scope>NUCLEOTIDE SEQUENCE</scope>
</reference>
<evidence type="ECO:0000313" key="1">
    <source>
        <dbReference type="EMBL" id="CAD7202486.1"/>
    </source>
</evidence>
<dbReference type="Pfam" id="PF07464">
    <property type="entry name" value="ApoLp-III"/>
    <property type="match status" value="1"/>
</dbReference>
<sequence>MNTGALNPRSTDNSGGNVNLLETALSQAETLFEDLKASLNGSSPENLLSTLRNHSNGILEGLSRFAGELKTEVEAHTGNLSTVLQTASVNFNETLNSLKTPKVQETVSQLQNQFQSGLETLKEESKKFPCPLGLHHVISSTKCNIAMEHLIQSGQDNPLLYDTSNPDYIGTKLKDELCEQIAT</sequence>
<gene>
    <name evidence="1" type="ORF">TDIB3V08_LOCUS8668</name>
</gene>
<dbReference type="SUPFAM" id="SSF47857">
    <property type="entry name" value="Apolipophorin-III"/>
    <property type="match status" value="1"/>
</dbReference>
<accession>A0A7R8ZEL8</accession>
<dbReference type="Gene3D" id="1.20.120.20">
    <property type="entry name" value="Apolipoprotein"/>
    <property type="match status" value="1"/>
</dbReference>
<name>A0A7R8ZEL8_TIMDO</name>
<dbReference type="GO" id="GO:0008289">
    <property type="term" value="F:lipid binding"/>
    <property type="evidence" value="ECO:0007669"/>
    <property type="project" value="InterPro"/>
</dbReference>
<dbReference type="AlphaFoldDB" id="A0A7R8ZEL8"/>
<organism evidence="1">
    <name type="scientific">Timema douglasi</name>
    <name type="common">Walking stick</name>
    <dbReference type="NCBI Taxonomy" id="61478"/>
    <lineage>
        <taxon>Eukaryota</taxon>
        <taxon>Metazoa</taxon>
        <taxon>Ecdysozoa</taxon>
        <taxon>Arthropoda</taxon>
        <taxon>Hexapoda</taxon>
        <taxon>Insecta</taxon>
        <taxon>Pterygota</taxon>
        <taxon>Neoptera</taxon>
        <taxon>Polyneoptera</taxon>
        <taxon>Phasmatodea</taxon>
        <taxon>Timematodea</taxon>
        <taxon>Timematoidea</taxon>
        <taxon>Timematidae</taxon>
        <taxon>Timema</taxon>
    </lineage>
</organism>
<proteinExistence type="predicted"/>